<keyword evidence="1" id="KW-0479">Metal-binding</keyword>
<evidence type="ECO:0000313" key="5">
    <source>
        <dbReference type="Proteomes" id="UP000292445"/>
    </source>
</evidence>
<dbReference type="EMBL" id="SGXC01000002">
    <property type="protein sequence ID" value="RZS81299.1"/>
    <property type="molecule type" value="Genomic_DNA"/>
</dbReference>
<dbReference type="PANTHER" id="PTHR45953">
    <property type="entry name" value="IDURONATE 2-SULFATASE"/>
    <property type="match status" value="1"/>
</dbReference>
<sequence length="538" mass="60499">MSPDDNASMESPMPQSQRPVNFLLFITDQHRADHLGAYGNRVVATPNLDALAAAGWRGDEMHVATPICMPNRASLLTGRYPSAHGARHNGIPLDLQSSTFVDVLRQAGYRTSLVGKAHFQNMTDNPPPWPPNPADRLAREAKVRGPGRYDQENRNKWLTREDYDLDYPFYGFEDVDLVDDHSDSVHGHYRQWLRRHHPEVEALIGPKAATPAPDYVLTSFGQAWRTAVPEELYPSAYIADRTIERLERAGGQPFFIQCSFPDPHHPFTPPGKYWDMYDPDEMELPPSFHTGAAPLPHVEWLYRQRDSGKAVKHTPAIFACTEREAKEALALNYGSITNIDHQIGRVLAALKRLGLDKDTVVIFTSDHGDYLGDHQLMLKGPIHYRGLVRVPFIWHDPALPARGAGSALASTIDVAPTILARAGVAGFNGIQGKSLLDVMAGKAERVREHLMIEEEGQRVILGFDARIRCRTLRSDRYRLTIYDGAEWGELYDLERDPIEARNLWDDAEYADVKADMMQALARDMLYHIDTSPYPDALA</sequence>
<keyword evidence="5" id="KW-1185">Reference proteome</keyword>
<dbReference type="InterPro" id="IPR017850">
    <property type="entry name" value="Alkaline_phosphatase_core_sf"/>
</dbReference>
<name>A0A4Q7NE99_9BURK</name>
<keyword evidence="2" id="KW-0378">Hydrolase</keyword>
<dbReference type="Proteomes" id="UP000292445">
    <property type="component" value="Unassembled WGS sequence"/>
</dbReference>
<dbReference type="Gene3D" id="3.40.720.10">
    <property type="entry name" value="Alkaline Phosphatase, subunit A"/>
    <property type="match status" value="1"/>
</dbReference>
<dbReference type="GO" id="GO:0005737">
    <property type="term" value="C:cytoplasm"/>
    <property type="evidence" value="ECO:0007669"/>
    <property type="project" value="TreeGrafter"/>
</dbReference>
<dbReference type="GO" id="GO:0008484">
    <property type="term" value="F:sulfuric ester hydrolase activity"/>
    <property type="evidence" value="ECO:0007669"/>
    <property type="project" value="TreeGrafter"/>
</dbReference>
<comment type="caution">
    <text evidence="4">The sequence shown here is derived from an EMBL/GenBank/DDBJ whole genome shotgun (WGS) entry which is preliminary data.</text>
</comment>
<dbReference type="Pfam" id="PF00884">
    <property type="entry name" value="Sulfatase"/>
    <property type="match status" value="1"/>
</dbReference>
<accession>A0A4Q7NE99</accession>
<organism evidence="4 5">
    <name type="scientific">Pigmentiphaga kullae</name>
    <dbReference type="NCBI Taxonomy" id="151784"/>
    <lineage>
        <taxon>Bacteria</taxon>
        <taxon>Pseudomonadati</taxon>
        <taxon>Pseudomonadota</taxon>
        <taxon>Betaproteobacteria</taxon>
        <taxon>Burkholderiales</taxon>
        <taxon>Alcaligenaceae</taxon>
        <taxon>Pigmentiphaga</taxon>
    </lineage>
</organism>
<reference evidence="4 5" key="1">
    <citation type="submission" date="2019-02" db="EMBL/GenBank/DDBJ databases">
        <title>Genomic Encyclopedia of Type Strains, Phase IV (KMG-IV): sequencing the most valuable type-strain genomes for metagenomic binning, comparative biology and taxonomic classification.</title>
        <authorList>
            <person name="Goeker M."/>
        </authorList>
    </citation>
    <scope>NUCLEOTIDE SEQUENCE [LARGE SCALE GENOMIC DNA]</scope>
    <source>
        <strain evidence="4 5">K24</strain>
    </source>
</reference>
<dbReference type="InterPro" id="IPR000917">
    <property type="entry name" value="Sulfatase_N"/>
</dbReference>
<dbReference type="SUPFAM" id="SSF53649">
    <property type="entry name" value="Alkaline phosphatase-like"/>
    <property type="match status" value="1"/>
</dbReference>
<evidence type="ECO:0000259" key="3">
    <source>
        <dbReference type="Pfam" id="PF00884"/>
    </source>
</evidence>
<evidence type="ECO:0000256" key="1">
    <source>
        <dbReference type="ARBA" id="ARBA00022723"/>
    </source>
</evidence>
<proteinExistence type="predicted"/>
<protein>
    <submittedName>
        <fullName evidence="4">Arylsulfatase A-like enzyme</fullName>
    </submittedName>
</protein>
<dbReference type="AlphaFoldDB" id="A0A4Q7NE99"/>
<gene>
    <name evidence="4" type="ORF">EV675_3922</name>
</gene>
<dbReference type="PANTHER" id="PTHR45953:SF1">
    <property type="entry name" value="IDURONATE 2-SULFATASE"/>
    <property type="match status" value="1"/>
</dbReference>
<feature type="domain" description="Sulfatase N-terminal" evidence="3">
    <location>
        <begin position="21"/>
        <end position="424"/>
    </location>
</feature>
<dbReference type="GO" id="GO:0046872">
    <property type="term" value="F:metal ion binding"/>
    <property type="evidence" value="ECO:0007669"/>
    <property type="project" value="UniProtKB-KW"/>
</dbReference>
<evidence type="ECO:0000256" key="2">
    <source>
        <dbReference type="ARBA" id="ARBA00022801"/>
    </source>
</evidence>
<evidence type="ECO:0000313" key="4">
    <source>
        <dbReference type="EMBL" id="RZS81299.1"/>
    </source>
</evidence>